<evidence type="ECO:0000313" key="6">
    <source>
        <dbReference type="Proteomes" id="UP000429523"/>
    </source>
</evidence>
<evidence type="ECO:0000313" key="8">
    <source>
        <dbReference type="Proteomes" id="UP000441208"/>
    </source>
</evidence>
<dbReference type="EMBL" id="QXGB01000404">
    <property type="protein sequence ID" value="KAE9216302.1"/>
    <property type="molecule type" value="Genomic_DNA"/>
</dbReference>
<dbReference type="EMBL" id="QXFZ01007044">
    <property type="protein sequence ID" value="KAE9057557.1"/>
    <property type="molecule type" value="Genomic_DNA"/>
</dbReference>
<dbReference type="Proteomes" id="UP000441208">
    <property type="component" value="Unassembled WGS sequence"/>
</dbReference>
<evidence type="ECO:0000256" key="2">
    <source>
        <dbReference type="SAM" id="SignalP"/>
    </source>
</evidence>
<protein>
    <recommendedName>
        <fullName evidence="9">Secreted protein</fullName>
    </recommendedName>
</protein>
<dbReference type="Proteomes" id="UP000429523">
    <property type="component" value="Unassembled WGS sequence"/>
</dbReference>
<name>A0A6A3YCH9_9STRA</name>
<feature type="compositionally biased region" description="Polar residues" evidence="1">
    <location>
        <begin position="69"/>
        <end position="78"/>
    </location>
</feature>
<reference evidence="6 7" key="1">
    <citation type="submission" date="2018-08" db="EMBL/GenBank/DDBJ databases">
        <title>Genomic investigation of the strawberry pathogen Phytophthora fragariae indicates pathogenicity is determined by transcriptional variation in three key races.</title>
        <authorList>
            <person name="Adams T.M."/>
            <person name="Armitage A.D."/>
            <person name="Sobczyk M.K."/>
            <person name="Bates H.J."/>
            <person name="Dunwell J.M."/>
            <person name="Nellist C.F."/>
            <person name="Harrison R.J."/>
        </authorList>
    </citation>
    <scope>NUCLEOTIDE SEQUENCE [LARGE SCALE GENOMIC DNA]</scope>
    <source>
        <strain evidence="5 7">NOV-27</strain>
        <strain evidence="4 8">NOV-71</strain>
        <strain evidence="3 6">NOV-9</strain>
    </source>
</reference>
<evidence type="ECO:0000313" key="4">
    <source>
        <dbReference type="EMBL" id="KAE9057557.1"/>
    </source>
</evidence>
<feature type="signal peptide" evidence="2">
    <location>
        <begin position="1"/>
        <end position="26"/>
    </location>
</feature>
<dbReference type="EMBL" id="QXGF01004693">
    <property type="protein sequence ID" value="KAE8919427.1"/>
    <property type="molecule type" value="Genomic_DNA"/>
</dbReference>
<proteinExistence type="predicted"/>
<evidence type="ECO:0000313" key="3">
    <source>
        <dbReference type="EMBL" id="KAE8919427.1"/>
    </source>
</evidence>
<keyword evidence="2" id="KW-0732">Signal</keyword>
<gene>
    <name evidence="5" type="ORF">PF005_g9101</name>
    <name evidence="4" type="ORF">PF007_g31610</name>
    <name evidence="3" type="ORF">PF009_g30267</name>
</gene>
<evidence type="ECO:0000313" key="5">
    <source>
        <dbReference type="EMBL" id="KAE9216302.1"/>
    </source>
</evidence>
<dbReference type="AlphaFoldDB" id="A0A6A3YCH9"/>
<feature type="region of interest" description="Disordered" evidence="1">
    <location>
        <begin position="66"/>
        <end position="86"/>
    </location>
</feature>
<organism evidence="5 7">
    <name type="scientific">Phytophthora fragariae</name>
    <dbReference type="NCBI Taxonomy" id="53985"/>
    <lineage>
        <taxon>Eukaryota</taxon>
        <taxon>Sar</taxon>
        <taxon>Stramenopiles</taxon>
        <taxon>Oomycota</taxon>
        <taxon>Peronosporomycetes</taxon>
        <taxon>Peronosporales</taxon>
        <taxon>Peronosporaceae</taxon>
        <taxon>Phytophthora</taxon>
    </lineage>
</organism>
<comment type="caution">
    <text evidence="5">The sequence shown here is derived from an EMBL/GenBank/DDBJ whole genome shotgun (WGS) entry which is preliminary data.</text>
</comment>
<dbReference type="Proteomes" id="UP000433483">
    <property type="component" value="Unassembled WGS sequence"/>
</dbReference>
<evidence type="ECO:0000256" key="1">
    <source>
        <dbReference type="SAM" id="MobiDB-lite"/>
    </source>
</evidence>
<sequence>MSPWTLGPHALKLIGRFDLLLSPSWALMLSTTRSLRHGVPANAYSAWSSTLPQRASLCRLIKWRKPVDSSPQPTSHHTSAVRHTGH</sequence>
<accession>A0A6A3YCH9</accession>
<evidence type="ECO:0000313" key="7">
    <source>
        <dbReference type="Proteomes" id="UP000433483"/>
    </source>
</evidence>
<evidence type="ECO:0008006" key="9">
    <source>
        <dbReference type="Google" id="ProtNLM"/>
    </source>
</evidence>
<keyword evidence="7" id="KW-1185">Reference proteome</keyword>
<feature type="chain" id="PRO_5036380927" description="Secreted protein" evidence="2">
    <location>
        <begin position="27"/>
        <end position="86"/>
    </location>
</feature>